<evidence type="ECO:0000256" key="1">
    <source>
        <dbReference type="ARBA" id="ARBA00007162"/>
    </source>
</evidence>
<dbReference type="NCBIfam" id="TIGR01098">
    <property type="entry name" value="3A0109s03R"/>
    <property type="match status" value="1"/>
</dbReference>
<comment type="similarity">
    <text evidence="1">Belongs to the phosphate/phosphite/phosphonate binding protein family.</text>
</comment>
<reference evidence="3" key="2">
    <citation type="submission" date="2022-10" db="EMBL/GenBank/DDBJ databases">
        <authorList>
            <person name="Aronson H.S."/>
        </authorList>
    </citation>
    <scope>NUCLEOTIDE SEQUENCE</scope>
    <source>
        <strain evidence="3">RS19-109</strain>
    </source>
</reference>
<dbReference type="PROSITE" id="PS51257">
    <property type="entry name" value="PROKAR_LIPOPROTEIN"/>
    <property type="match status" value="1"/>
</dbReference>
<evidence type="ECO:0000313" key="3">
    <source>
        <dbReference type="EMBL" id="MDG4475210.1"/>
    </source>
</evidence>
<dbReference type="Proteomes" id="UP001154240">
    <property type="component" value="Unassembled WGS sequence"/>
</dbReference>
<dbReference type="EMBL" id="JAPHEH010000001">
    <property type="protein sequence ID" value="MDG4475210.1"/>
    <property type="molecule type" value="Genomic_DNA"/>
</dbReference>
<dbReference type="Pfam" id="PF12974">
    <property type="entry name" value="Phosphonate-bd"/>
    <property type="match status" value="1"/>
</dbReference>
<organism evidence="3 4">
    <name type="scientific">Thiovibrio frasassiensis</name>
    <dbReference type="NCBI Taxonomy" id="2984131"/>
    <lineage>
        <taxon>Bacteria</taxon>
        <taxon>Pseudomonadati</taxon>
        <taxon>Thermodesulfobacteriota</taxon>
        <taxon>Desulfobulbia</taxon>
        <taxon>Desulfobulbales</taxon>
        <taxon>Thiovibrionaceae</taxon>
        <taxon>Thiovibrio</taxon>
    </lineage>
</organism>
<evidence type="ECO:0000313" key="4">
    <source>
        <dbReference type="Proteomes" id="UP001154240"/>
    </source>
</evidence>
<keyword evidence="2" id="KW-0732">Signal</keyword>
<dbReference type="GO" id="GO:0043190">
    <property type="term" value="C:ATP-binding cassette (ABC) transporter complex"/>
    <property type="evidence" value="ECO:0007669"/>
    <property type="project" value="InterPro"/>
</dbReference>
<name>A0A9X4MG23_9BACT</name>
<dbReference type="GO" id="GO:0055085">
    <property type="term" value="P:transmembrane transport"/>
    <property type="evidence" value="ECO:0007669"/>
    <property type="project" value="InterPro"/>
</dbReference>
<accession>A0A9X4MG23</accession>
<dbReference type="SUPFAM" id="SSF53850">
    <property type="entry name" value="Periplasmic binding protein-like II"/>
    <property type="match status" value="1"/>
</dbReference>
<evidence type="ECO:0000256" key="2">
    <source>
        <dbReference type="ARBA" id="ARBA00022729"/>
    </source>
</evidence>
<gene>
    <name evidence="3" type="primary">phnD</name>
    <name evidence="3" type="ORF">OLX77_03430</name>
</gene>
<dbReference type="Gene3D" id="3.40.190.10">
    <property type="entry name" value="Periplasmic binding protein-like II"/>
    <property type="match status" value="2"/>
</dbReference>
<proteinExistence type="inferred from homology"/>
<protein>
    <submittedName>
        <fullName evidence="3">Phosphate/phosphite/phosphonate ABC transporter substrate-binding protein</fullName>
    </submittedName>
</protein>
<dbReference type="CDD" id="cd13571">
    <property type="entry name" value="PBP2_PnhD_1"/>
    <property type="match status" value="1"/>
</dbReference>
<keyword evidence="4" id="KW-1185">Reference proteome</keyword>
<dbReference type="AlphaFoldDB" id="A0A9X4MG23"/>
<sequence>MTMFTKRKSGGVWRKAVCLGLLFFLLAGCEGGQQEKVEQDRLIRLDNLRQLPAGQVEPDSQSLRIGVGAILSPQGTALSYQPLINYLGRKMGKPAILVQRKTYQELNDLLARNVVDLGFICTGAYVEGARNGAISLLVVPRINGKTTYRAFVIVPAASPAREFTDLRGKVFAFTDPLSNTGYLYPLSLLQGMGQQPETFFGRTIFTYSHDRSMAAVMEGVADGASVDSLVYEFAVKRNPDIARRTRVIWESRDFGIPPVVVPRTISPERKALLKDLLLGLHQDAEGEKALAVLGVERFVEPEPKLYGF</sequence>
<reference evidence="3" key="1">
    <citation type="journal article" date="2022" name="bioRxiv">
        <title>Thiovibrio frasassiensisgen. nov., sp. nov., an autotrophic, elemental sulfur disproportionating bacterium isolated from sulfidic karst sediment, and proposal of Thiovibrionaceae fam. nov.</title>
        <authorList>
            <person name="Aronson H."/>
            <person name="Thomas C."/>
            <person name="Bhattacharyya M."/>
            <person name="Eckstein S."/>
            <person name="Jensen S."/>
            <person name="Barco R."/>
            <person name="Macalady J."/>
            <person name="Amend J."/>
        </authorList>
    </citation>
    <scope>NUCLEOTIDE SEQUENCE</scope>
    <source>
        <strain evidence="3">RS19-109</strain>
    </source>
</reference>
<dbReference type="PANTHER" id="PTHR35841:SF1">
    <property type="entry name" value="PHOSPHONATES-BINDING PERIPLASMIC PROTEIN"/>
    <property type="match status" value="1"/>
</dbReference>
<dbReference type="RefSeq" id="WP_307632185.1">
    <property type="nucleotide sequence ID" value="NZ_JAPHEH010000001.1"/>
</dbReference>
<comment type="caution">
    <text evidence="3">The sequence shown here is derived from an EMBL/GenBank/DDBJ whole genome shotgun (WGS) entry which is preliminary data.</text>
</comment>
<dbReference type="PANTHER" id="PTHR35841">
    <property type="entry name" value="PHOSPHONATES-BINDING PERIPLASMIC PROTEIN"/>
    <property type="match status" value="1"/>
</dbReference>
<dbReference type="InterPro" id="IPR005770">
    <property type="entry name" value="PhnD"/>
</dbReference>